<evidence type="ECO:0000313" key="17">
    <source>
        <dbReference type="EMBL" id="RXZ85755.1"/>
    </source>
</evidence>
<feature type="domain" description="Fumarate reductase/succinate dehydrogenase flavoprotein-like C-terminal" evidence="15">
    <location>
        <begin position="455"/>
        <end position="492"/>
    </location>
</feature>
<evidence type="ECO:0000256" key="2">
    <source>
        <dbReference type="ARBA" id="ARBA00004950"/>
    </source>
</evidence>
<dbReference type="InterPro" id="IPR036188">
    <property type="entry name" value="FAD/NAD-bd_sf"/>
</dbReference>
<dbReference type="InterPro" id="IPR037099">
    <property type="entry name" value="Fum_R/Succ_DH_flav-like_C_sf"/>
</dbReference>
<keyword evidence="6 13" id="KW-0285">Flavoprotein</keyword>
<dbReference type="Gene3D" id="3.50.50.60">
    <property type="entry name" value="FAD/NAD(P)-binding domain"/>
    <property type="match status" value="1"/>
</dbReference>
<organism evidence="17 18">
    <name type="scientific">Agromyces atrinae</name>
    <dbReference type="NCBI Taxonomy" id="592376"/>
    <lineage>
        <taxon>Bacteria</taxon>
        <taxon>Bacillati</taxon>
        <taxon>Actinomycetota</taxon>
        <taxon>Actinomycetes</taxon>
        <taxon>Micrococcales</taxon>
        <taxon>Microbacteriaceae</taxon>
        <taxon>Agromyces</taxon>
    </lineage>
</organism>
<sequence length="494" mass="51162">MARVLVVGSGLAGLLTAITATDAGHDVTVATKTELVESNTRYAQGGIAAALFPGDSVETHIDDTMRAGAGLSDPVAVRVLCEEGPARVRELIRFGARFDTDDSGLARGLEAAHSRARILHAGGDATGAEIERALVATVRSRAVRLHEHTTLVDLIVADGHVTGALVQGAAEQNFSIDADIVVLATGGAGQLFSHTTNPDVATGDGVAAAWRAGAAVRDLEFVQFHPTALAAPGTPLLSEAVRGEGAVLRDENGVRFLAGTPGGELAPRDVVARAIAERMTLQGGRPVFLDATALGAAFLSRRFPGLDAATRRAGFDWSTEPVPVTPAAHYAMGGVATDIDARTSLPGLFAVGEVACTGVHGANRLASNSLLEAAVFAHRAVHAFGLPMPAVFPPAPLVAAAAAPTSVAARPVDRGALQQLMWQHVGLHRDENGLSAASTALDGWSAPEPLDRRSIEDRNLLDLARLTVASARARTESRGAHARLDFPAHDEEAA</sequence>
<dbReference type="FunFam" id="3.90.700.10:FF:000002">
    <property type="entry name" value="L-aspartate oxidase"/>
    <property type="match status" value="1"/>
</dbReference>
<dbReference type="SUPFAM" id="SSF46977">
    <property type="entry name" value="Succinate dehydrogenase/fumarate reductase flavoprotein C-terminal domain"/>
    <property type="match status" value="1"/>
</dbReference>
<comment type="function">
    <text evidence="10">Catalyzes the oxidation of L-aspartate to iminoaspartate, the first step in the de novo biosynthesis of NAD(+).</text>
</comment>
<protein>
    <recommendedName>
        <fullName evidence="5 12">L-aspartate oxidase</fullName>
        <ecNumber evidence="4 12">1.4.3.16</ecNumber>
    </recommendedName>
</protein>
<dbReference type="Pfam" id="PF00890">
    <property type="entry name" value="FAD_binding_2"/>
    <property type="match status" value="1"/>
</dbReference>
<dbReference type="EC" id="1.4.3.16" evidence="4 12"/>
<dbReference type="GO" id="GO:0033765">
    <property type="term" value="F:steroid dehydrogenase activity, acting on the CH-CH group of donors"/>
    <property type="evidence" value="ECO:0007669"/>
    <property type="project" value="UniProtKB-ARBA"/>
</dbReference>
<evidence type="ECO:0000256" key="7">
    <source>
        <dbReference type="ARBA" id="ARBA00022642"/>
    </source>
</evidence>
<dbReference type="SUPFAM" id="SSF51905">
    <property type="entry name" value="FAD/NAD(P)-binding domain"/>
    <property type="match status" value="1"/>
</dbReference>
<dbReference type="PRINTS" id="PR00368">
    <property type="entry name" value="FADPNR"/>
</dbReference>
<comment type="caution">
    <text evidence="17">The sequence shown here is derived from an EMBL/GenBank/DDBJ whole genome shotgun (WGS) entry which is preliminary data.</text>
</comment>
<dbReference type="PANTHER" id="PTHR42716">
    <property type="entry name" value="L-ASPARTATE OXIDASE"/>
    <property type="match status" value="1"/>
</dbReference>
<dbReference type="OrthoDB" id="9805351at2"/>
<evidence type="ECO:0000256" key="8">
    <source>
        <dbReference type="ARBA" id="ARBA00022827"/>
    </source>
</evidence>
<evidence type="ECO:0000256" key="4">
    <source>
        <dbReference type="ARBA" id="ARBA00012173"/>
    </source>
</evidence>
<dbReference type="PANTHER" id="PTHR42716:SF2">
    <property type="entry name" value="L-ASPARTATE OXIDASE, CHLOROPLASTIC"/>
    <property type="match status" value="1"/>
</dbReference>
<evidence type="ECO:0000256" key="5">
    <source>
        <dbReference type="ARBA" id="ARBA00021901"/>
    </source>
</evidence>
<comment type="subcellular location">
    <subcellularLocation>
        <location evidence="13">Cytoplasm</location>
    </subcellularLocation>
</comment>
<name>A0A4Q2M1H9_9MICO</name>
<dbReference type="Gene3D" id="1.20.58.100">
    <property type="entry name" value="Fumarate reductase/succinate dehydrogenase flavoprotein-like, C-terminal domain"/>
    <property type="match status" value="1"/>
</dbReference>
<dbReference type="SUPFAM" id="SSF56425">
    <property type="entry name" value="Succinate dehydrogenase/fumarate reductase flavoprotein, catalytic domain"/>
    <property type="match status" value="1"/>
</dbReference>
<dbReference type="Proteomes" id="UP000292686">
    <property type="component" value="Unassembled WGS sequence"/>
</dbReference>
<keyword evidence="8 13" id="KW-0274">FAD</keyword>
<dbReference type="UniPathway" id="UPA00253">
    <property type="reaction ID" value="UER00326"/>
</dbReference>
<dbReference type="Gene3D" id="3.90.700.10">
    <property type="entry name" value="Succinate dehydrogenase/fumarate reductase flavoprotein, catalytic domain"/>
    <property type="match status" value="1"/>
</dbReference>
<evidence type="ECO:0000256" key="3">
    <source>
        <dbReference type="ARBA" id="ARBA00008562"/>
    </source>
</evidence>
<comment type="catalytic activity">
    <reaction evidence="11">
        <text>L-aspartate + O2 = iminosuccinate + H2O2</text>
        <dbReference type="Rhea" id="RHEA:25876"/>
        <dbReference type="ChEBI" id="CHEBI:15379"/>
        <dbReference type="ChEBI" id="CHEBI:16240"/>
        <dbReference type="ChEBI" id="CHEBI:29991"/>
        <dbReference type="ChEBI" id="CHEBI:77875"/>
        <dbReference type="EC" id="1.4.3.16"/>
    </reaction>
    <physiologicalReaction direction="left-to-right" evidence="11">
        <dbReference type="Rhea" id="RHEA:25877"/>
    </physiologicalReaction>
</comment>
<accession>A0A4Q2M1H9</accession>
<keyword evidence="9 13" id="KW-0560">Oxidoreductase</keyword>
<feature type="domain" description="FAD-dependent oxidoreductase 2 FAD-binding" evidence="14">
    <location>
        <begin position="4"/>
        <end position="370"/>
    </location>
</feature>
<evidence type="ECO:0000256" key="10">
    <source>
        <dbReference type="ARBA" id="ARBA00029426"/>
    </source>
</evidence>
<evidence type="ECO:0000256" key="13">
    <source>
        <dbReference type="RuleBase" id="RU362049"/>
    </source>
</evidence>
<evidence type="ECO:0000256" key="1">
    <source>
        <dbReference type="ARBA" id="ARBA00001974"/>
    </source>
</evidence>
<proteinExistence type="inferred from homology"/>
<evidence type="ECO:0000259" key="15">
    <source>
        <dbReference type="Pfam" id="PF02910"/>
    </source>
</evidence>
<comment type="cofactor">
    <cofactor evidence="1 13">
        <name>FAD</name>
        <dbReference type="ChEBI" id="CHEBI:57692"/>
    </cofactor>
</comment>
<dbReference type="EMBL" id="SDPM01000007">
    <property type="protein sequence ID" value="RXZ85755.1"/>
    <property type="molecule type" value="Genomic_DNA"/>
</dbReference>
<dbReference type="RefSeq" id="WP_129175943.1">
    <property type="nucleotide sequence ID" value="NZ_JACCBI010000001.1"/>
</dbReference>
<dbReference type="InterPro" id="IPR027477">
    <property type="entry name" value="Succ_DH/fumarate_Rdtase_cat_sf"/>
</dbReference>
<comment type="similarity">
    <text evidence="3 13">Belongs to the FAD-dependent oxidoreductase 2 family. NadB subfamily.</text>
</comment>
<evidence type="ECO:0000313" key="19">
    <source>
        <dbReference type="Proteomes" id="UP000581087"/>
    </source>
</evidence>
<dbReference type="Proteomes" id="UP000581087">
    <property type="component" value="Unassembled WGS sequence"/>
</dbReference>
<dbReference type="Pfam" id="PF02910">
    <property type="entry name" value="Succ_DH_flav_C"/>
    <property type="match status" value="1"/>
</dbReference>
<evidence type="ECO:0000256" key="6">
    <source>
        <dbReference type="ARBA" id="ARBA00022630"/>
    </source>
</evidence>
<evidence type="ECO:0000259" key="14">
    <source>
        <dbReference type="Pfam" id="PF00890"/>
    </source>
</evidence>
<evidence type="ECO:0000313" key="16">
    <source>
        <dbReference type="EMBL" id="NYD65516.1"/>
    </source>
</evidence>
<dbReference type="InterPro" id="IPR015939">
    <property type="entry name" value="Fum_Rdtase/Succ_DH_flav-like_C"/>
</dbReference>
<reference evidence="17 18" key="1">
    <citation type="submission" date="2019-01" db="EMBL/GenBank/DDBJ databases">
        <title>Agromyces.</title>
        <authorList>
            <person name="Li J."/>
        </authorList>
    </citation>
    <scope>NUCLEOTIDE SEQUENCE [LARGE SCALE GENOMIC DNA]</scope>
    <source>
        <strain evidence="17 18">DSM 23870</strain>
    </source>
</reference>
<evidence type="ECO:0000256" key="11">
    <source>
        <dbReference type="ARBA" id="ARBA00048305"/>
    </source>
</evidence>
<dbReference type="GO" id="GO:0034628">
    <property type="term" value="P:'de novo' NAD+ biosynthetic process from L-aspartate"/>
    <property type="evidence" value="ECO:0007669"/>
    <property type="project" value="TreeGrafter"/>
</dbReference>
<dbReference type="InterPro" id="IPR005288">
    <property type="entry name" value="NadB"/>
</dbReference>
<dbReference type="GO" id="GO:0008734">
    <property type="term" value="F:L-aspartate oxidase activity"/>
    <property type="evidence" value="ECO:0007669"/>
    <property type="project" value="UniProtKB-UniRule"/>
</dbReference>
<dbReference type="AlphaFoldDB" id="A0A4Q2M1H9"/>
<reference evidence="16 19" key="2">
    <citation type="submission" date="2020-07" db="EMBL/GenBank/DDBJ databases">
        <title>Sequencing the genomes of 1000 actinobacteria strains.</title>
        <authorList>
            <person name="Klenk H.-P."/>
        </authorList>
    </citation>
    <scope>NUCLEOTIDE SEQUENCE [LARGE SCALE GENOMIC DNA]</scope>
    <source>
        <strain evidence="16 19">DSM 23870</strain>
    </source>
</reference>
<gene>
    <name evidence="17" type="primary">nadB</name>
    <name evidence="16" type="ORF">BJ972_000035</name>
    <name evidence="17" type="ORF">ESP50_13225</name>
</gene>
<evidence type="ECO:0000256" key="9">
    <source>
        <dbReference type="ARBA" id="ARBA00023002"/>
    </source>
</evidence>
<dbReference type="GO" id="GO:0005737">
    <property type="term" value="C:cytoplasm"/>
    <property type="evidence" value="ECO:0007669"/>
    <property type="project" value="UniProtKB-SubCell"/>
</dbReference>
<keyword evidence="18" id="KW-1185">Reference proteome</keyword>
<dbReference type="NCBIfam" id="TIGR00551">
    <property type="entry name" value="nadB"/>
    <property type="match status" value="1"/>
</dbReference>
<dbReference type="InterPro" id="IPR003953">
    <property type="entry name" value="FAD-dep_OxRdtase_2_FAD-bd"/>
</dbReference>
<dbReference type="EMBL" id="JACCBI010000001">
    <property type="protein sequence ID" value="NYD65516.1"/>
    <property type="molecule type" value="Genomic_DNA"/>
</dbReference>
<comment type="pathway">
    <text evidence="2 13">Cofactor biosynthesis; NAD(+) biosynthesis; iminoaspartate from L-aspartate (oxidase route): step 1/1.</text>
</comment>
<keyword evidence="7 13" id="KW-0662">Pyridine nucleotide biosynthesis</keyword>
<evidence type="ECO:0000256" key="12">
    <source>
        <dbReference type="NCBIfam" id="TIGR00551"/>
    </source>
</evidence>
<evidence type="ECO:0000313" key="18">
    <source>
        <dbReference type="Proteomes" id="UP000292686"/>
    </source>
</evidence>